<proteinExistence type="predicted"/>
<keyword evidence="5" id="KW-0804">Transcription</keyword>
<feature type="domain" description="WRKY" evidence="8">
    <location>
        <begin position="268"/>
        <end position="332"/>
    </location>
</feature>
<keyword evidence="4" id="KW-0238">DNA-binding</keyword>
<evidence type="ECO:0000259" key="8">
    <source>
        <dbReference type="PROSITE" id="PS50811"/>
    </source>
</evidence>
<sequence>MEENVDSELRDHYRRAEEAENRSYELQFDSCNGENSDDPERNDFSMKLSDSRVFSTIGSNNAARYKLMSPARLPITRSPCLTIPPGLSPTTLLDSPVLLSNMKAEPSPTTGTFNKPQIMYDSVVSDGFSSPRDSCNSNAYDGISSGTFEFKPHVRSSLGSGLSSMGSMACGGSGNQQDEPFGQAQGLFQTTNFSSALSVHNESMPASSHELTLSVATPNPLNPSGYMVASRAIVPAEVSSEEMMRKQILDSGAQETQSDHKETSPSIAADRSSEDGYNWRKYGQKHVKGCEFPRSYYKCTHPNCQVKKQLERSHDGQITEIIYKGKHDHPKPQPSRRMAAGTIVSAQEEGSDRFSSLNNAEDKLSSAYANRQIQPNGSPEFSPVTTIDDNVDGIGAPPNGIINEVEEDDEDDPESKRRKKESGGSGIDVTLMGKATREPRVVVQTLSEVDILDDGYRWRKYGQKVVKGNPNPRSYYKCTNAGCPVRKHVERASHDPKAVITTYEGKHNHDVPAARTSAHDTAGPTLYHTAPNSMLSTRSEEIDTISLDLGVGISSSPENRSNEMQQAVDVEPLRSYSYITDPGSSRMIQAYSSSGTDQYGSRQGNGTDQYGSRQGNGTDQYGSRQGNGTDQYGSRQVVGESFSFETRPLNHSSNPYQQNMGRLMMGP</sequence>
<accession>A0A2G5EQX8</accession>
<dbReference type="FunFam" id="2.20.25.80:FF:000006">
    <property type="entry name" value="WRKY transcription factor"/>
    <property type="match status" value="1"/>
</dbReference>
<dbReference type="InterPro" id="IPR003657">
    <property type="entry name" value="WRKY_dom"/>
</dbReference>
<evidence type="ECO:0000256" key="4">
    <source>
        <dbReference type="ARBA" id="ARBA00023125"/>
    </source>
</evidence>
<dbReference type="FunCoup" id="A0A2G5EQX8">
    <property type="interactions" value="1782"/>
</dbReference>
<feature type="region of interest" description="Disordered" evidence="7">
    <location>
        <begin position="250"/>
        <end position="273"/>
    </location>
</feature>
<dbReference type="Gene3D" id="2.20.25.80">
    <property type="entry name" value="WRKY domain"/>
    <property type="match status" value="2"/>
</dbReference>
<feature type="domain" description="WRKY" evidence="8">
    <location>
        <begin position="447"/>
        <end position="512"/>
    </location>
</feature>
<dbReference type="GO" id="GO:0003700">
    <property type="term" value="F:DNA-binding transcription factor activity"/>
    <property type="evidence" value="ECO:0007669"/>
    <property type="project" value="InterPro"/>
</dbReference>
<name>A0A2G5EQX8_AQUCA</name>
<dbReference type="SMART" id="SM00774">
    <property type="entry name" value="WRKY"/>
    <property type="match status" value="2"/>
</dbReference>
<feature type="compositionally biased region" description="Polar residues" evidence="7">
    <location>
        <begin position="370"/>
        <end position="388"/>
    </location>
</feature>
<dbReference type="InParanoid" id="A0A2G5EQX8"/>
<feature type="compositionally biased region" description="Polar residues" evidence="7">
    <location>
        <begin position="649"/>
        <end position="660"/>
    </location>
</feature>
<keyword evidence="2" id="KW-0677">Repeat</keyword>
<feature type="region of interest" description="Disordered" evidence="7">
    <location>
        <begin position="587"/>
        <end position="667"/>
    </location>
</feature>
<evidence type="ECO:0000313" key="9">
    <source>
        <dbReference type="EMBL" id="PIA58142.1"/>
    </source>
</evidence>
<gene>
    <name evidence="9" type="ORF">AQUCO_00500231v1</name>
</gene>
<dbReference type="InterPro" id="IPR044810">
    <property type="entry name" value="WRKY_plant"/>
</dbReference>
<evidence type="ECO:0000256" key="1">
    <source>
        <dbReference type="ARBA" id="ARBA00004123"/>
    </source>
</evidence>
<dbReference type="Proteomes" id="UP000230069">
    <property type="component" value="Unassembled WGS sequence"/>
</dbReference>
<evidence type="ECO:0000256" key="2">
    <source>
        <dbReference type="ARBA" id="ARBA00022737"/>
    </source>
</evidence>
<dbReference type="AlphaFoldDB" id="A0A2G5EQX8"/>
<dbReference type="GO" id="GO:0005634">
    <property type="term" value="C:nucleus"/>
    <property type="evidence" value="ECO:0007669"/>
    <property type="project" value="UniProtKB-SubCell"/>
</dbReference>
<dbReference type="OrthoDB" id="771494at2759"/>
<dbReference type="GO" id="GO:0043565">
    <property type="term" value="F:sequence-specific DNA binding"/>
    <property type="evidence" value="ECO:0007669"/>
    <property type="project" value="InterPro"/>
</dbReference>
<dbReference type="FunFam" id="2.20.25.80:FF:000001">
    <property type="entry name" value="WRKY transcription factor 33"/>
    <property type="match status" value="1"/>
</dbReference>
<dbReference type="PANTHER" id="PTHR31221:SF193">
    <property type="entry name" value="WRKY TRANSCRIPTION FACTOR PROTEIN 1-RELATED"/>
    <property type="match status" value="1"/>
</dbReference>
<feature type="compositionally biased region" description="Polar residues" evidence="7">
    <location>
        <begin position="587"/>
        <end position="634"/>
    </location>
</feature>
<dbReference type="STRING" id="218851.A0A2G5EQX8"/>
<feature type="region of interest" description="Disordered" evidence="7">
    <location>
        <begin position="370"/>
        <end position="429"/>
    </location>
</feature>
<dbReference type="SUPFAM" id="SSF118290">
    <property type="entry name" value="WRKY DNA-binding domain"/>
    <property type="match status" value="2"/>
</dbReference>
<comment type="subcellular location">
    <subcellularLocation>
        <location evidence="1">Nucleus</location>
    </subcellularLocation>
</comment>
<protein>
    <recommendedName>
        <fullName evidence="8">WRKY domain-containing protein</fullName>
    </recommendedName>
</protein>
<organism evidence="9 10">
    <name type="scientific">Aquilegia coerulea</name>
    <name type="common">Rocky mountain columbine</name>
    <dbReference type="NCBI Taxonomy" id="218851"/>
    <lineage>
        <taxon>Eukaryota</taxon>
        <taxon>Viridiplantae</taxon>
        <taxon>Streptophyta</taxon>
        <taxon>Embryophyta</taxon>
        <taxon>Tracheophyta</taxon>
        <taxon>Spermatophyta</taxon>
        <taxon>Magnoliopsida</taxon>
        <taxon>Ranunculales</taxon>
        <taxon>Ranunculaceae</taxon>
        <taxon>Thalictroideae</taxon>
        <taxon>Aquilegia</taxon>
    </lineage>
</organism>
<dbReference type="PANTHER" id="PTHR31221">
    <property type="entry name" value="WRKY TRANSCRIPTION FACTOR PROTEIN 1-RELATED"/>
    <property type="match status" value="1"/>
</dbReference>
<keyword evidence="6" id="KW-0539">Nucleus</keyword>
<dbReference type="PROSITE" id="PS50811">
    <property type="entry name" value="WRKY"/>
    <property type="match status" value="2"/>
</dbReference>
<reference evidence="9 10" key="1">
    <citation type="submission" date="2017-09" db="EMBL/GenBank/DDBJ databases">
        <title>WGS assembly of Aquilegia coerulea Goldsmith.</title>
        <authorList>
            <person name="Hodges S."/>
            <person name="Kramer E."/>
            <person name="Nordborg M."/>
            <person name="Tomkins J."/>
            <person name="Borevitz J."/>
            <person name="Derieg N."/>
            <person name="Yan J."/>
            <person name="Mihaltcheva S."/>
            <person name="Hayes R.D."/>
            <person name="Rokhsar D."/>
        </authorList>
    </citation>
    <scope>NUCLEOTIDE SEQUENCE [LARGE SCALE GENOMIC DNA]</scope>
    <source>
        <strain evidence="10">cv. Goldsmith</strain>
    </source>
</reference>
<feature type="region of interest" description="Disordered" evidence="7">
    <location>
        <begin position="1"/>
        <end position="43"/>
    </location>
</feature>
<evidence type="ECO:0000313" key="10">
    <source>
        <dbReference type="Proteomes" id="UP000230069"/>
    </source>
</evidence>
<keyword evidence="3" id="KW-0805">Transcription regulation</keyword>
<dbReference type="EMBL" id="KZ305022">
    <property type="protein sequence ID" value="PIA58142.1"/>
    <property type="molecule type" value="Genomic_DNA"/>
</dbReference>
<feature type="compositionally biased region" description="Acidic residues" evidence="7">
    <location>
        <begin position="404"/>
        <end position="413"/>
    </location>
</feature>
<evidence type="ECO:0000256" key="7">
    <source>
        <dbReference type="SAM" id="MobiDB-lite"/>
    </source>
</evidence>
<evidence type="ECO:0000256" key="5">
    <source>
        <dbReference type="ARBA" id="ARBA00023163"/>
    </source>
</evidence>
<dbReference type="Pfam" id="PF03106">
    <property type="entry name" value="WRKY"/>
    <property type="match status" value="2"/>
</dbReference>
<keyword evidence="10" id="KW-1185">Reference proteome</keyword>
<evidence type="ECO:0000256" key="6">
    <source>
        <dbReference type="ARBA" id="ARBA00023242"/>
    </source>
</evidence>
<evidence type="ECO:0000256" key="3">
    <source>
        <dbReference type="ARBA" id="ARBA00023015"/>
    </source>
</evidence>
<feature type="compositionally biased region" description="Basic and acidic residues" evidence="7">
    <location>
        <begin position="7"/>
        <end position="23"/>
    </location>
</feature>
<dbReference type="InterPro" id="IPR036576">
    <property type="entry name" value="WRKY_dom_sf"/>
</dbReference>